<dbReference type="Pfam" id="PF13649">
    <property type="entry name" value="Methyltransf_25"/>
    <property type="match status" value="1"/>
</dbReference>
<keyword evidence="3" id="KW-0949">S-adenosyl-L-methionine</keyword>
<reference evidence="5 6" key="1">
    <citation type="journal article" date="2017" name="ISME J.">
        <title>Energy and carbon metabolisms in a deep terrestrial subsurface fluid microbial community.</title>
        <authorList>
            <person name="Momper L."/>
            <person name="Jungbluth S.P."/>
            <person name="Lee M.D."/>
            <person name="Amend J.P."/>
        </authorList>
    </citation>
    <scope>NUCLEOTIDE SEQUENCE [LARGE SCALE GENOMIC DNA]</scope>
    <source>
        <strain evidence="5">SURF_5</strain>
    </source>
</reference>
<name>A0A3A4P0B1_ABYX5</name>
<keyword evidence="2 5" id="KW-0808">Transferase</keyword>
<dbReference type="PANTHER" id="PTHR42912">
    <property type="entry name" value="METHYLTRANSFERASE"/>
    <property type="match status" value="1"/>
</dbReference>
<evidence type="ECO:0000313" key="6">
    <source>
        <dbReference type="Proteomes" id="UP000265882"/>
    </source>
</evidence>
<dbReference type="Gene3D" id="3.40.50.150">
    <property type="entry name" value="Vaccinia Virus protein VP39"/>
    <property type="match status" value="1"/>
</dbReference>
<dbReference type="InterPro" id="IPR041698">
    <property type="entry name" value="Methyltransf_25"/>
</dbReference>
<evidence type="ECO:0000256" key="2">
    <source>
        <dbReference type="ARBA" id="ARBA00022679"/>
    </source>
</evidence>
<gene>
    <name evidence="5" type="ORF">C4520_04485</name>
</gene>
<dbReference type="GO" id="GO:0008168">
    <property type="term" value="F:methyltransferase activity"/>
    <property type="evidence" value="ECO:0007669"/>
    <property type="project" value="UniProtKB-KW"/>
</dbReference>
<sequence>MTESKGIPIQGLFSRFYDRLTAMFGYGEAFTRKMVDEASLRNGEEVLDCGCGTGALAIMAKQIVGEKGRVSGLDLSCDQLQMARRKTQKAGLEVGYYKGSIDDLPFPDASFDVVFCTMTLQYHVPLDVKRRAFHEMRRVLRKGGRLIIADFGPPAHLWGWIPFSLIVLKFLSHSWSRNSLFKPLSASLSEAGIQVSKEYVFKQYIHVIIASY</sequence>
<evidence type="ECO:0000313" key="5">
    <source>
        <dbReference type="EMBL" id="RJP24265.1"/>
    </source>
</evidence>
<accession>A0A3A4P0B1</accession>
<dbReference type="SUPFAM" id="SSF53335">
    <property type="entry name" value="S-adenosyl-L-methionine-dependent methyltransferases"/>
    <property type="match status" value="1"/>
</dbReference>
<proteinExistence type="predicted"/>
<comment type="caution">
    <text evidence="5">The sequence shown here is derived from an EMBL/GenBank/DDBJ whole genome shotgun (WGS) entry which is preliminary data.</text>
</comment>
<dbReference type="InterPro" id="IPR023576">
    <property type="entry name" value="UbiE/COQ5_MeTrFase_CS"/>
</dbReference>
<protein>
    <submittedName>
        <fullName evidence="5">Class I SAM-dependent methyltransferase</fullName>
    </submittedName>
</protein>
<keyword evidence="1 5" id="KW-0489">Methyltransferase</keyword>
<evidence type="ECO:0000256" key="1">
    <source>
        <dbReference type="ARBA" id="ARBA00022603"/>
    </source>
</evidence>
<dbReference type="InterPro" id="IPR029063">
    <property type="entry name" value="SAM-dependent_MTases_sf"/>
</dbReference>
<dbReference type="EMBL" id="QZKU01000038">
    <property type="protein sequence ID" value="RJP24265.1"/>
    <property type="molecule type" value="Genomic_DNA"/>
</dbReference>
<dbReference type="AlphaFoldDB" id="A0A3A4P0B1"/>
<dbReference type="PROSITE" id="PS01184">
    <property type="entry name" value="UBIE_2"/>
    <property type="match status" value="1"/>
</dbReference>
<evidence type="ECO:0000256" key="3">
    <source>
        <dbReference type="ARBA" id="ARBA00022691"/>
    </source>
</evidence>
<dbReference type="InterPro" id="IPR050508">
    <property type="entry name" value="Methyltransf_Superfamily"/>
</dbReference>
<evidence type="ECO:0000259" key="4">
    <source>
        <dbReference type="Pfam" id="PF13649"/>
    </source>
</evidence>
<feature type="domain" description="Methyltransferase" evidence="4">
    <location>
        <begin position="46"/>
        <end position="144"/>
    </location>
</feature>
<dbReference type="GO" id="GO:0032259">
    <property type="term" value="P:methylation"/>
    <property type="evidence" value="ECO:0007669"/>
    <property type="project" value="UniProtKB-KW"/>
</dbReference>
<dbReference type="Proteomes" id="UP000265882">
    <property type="component" value="Unassembled WGS sequence"/>
</dbReference>
<organism evidence="5 6">
    <name type="scientific">Abyssobacteria bacterium (strain SURF_5)</name>
    <dbReference type="NCBI Taxonomy" id="2093360"/>
    <lineage>
        <taxon>Bacteria</taxon>
        <taxon>Pseudomonadati</taxon>
        <taxon>Candidatus Hydrogenedentota</taxon>
        <taxon>Candidatus Abyssobacteria</taxon>
    </lineage>
</organism>
<dbReference type="CDD" id="cd02440">
    <property type="entry name" value="AdoMet_MTases"/>
    <property type="match status" value="1"/>
</dbReference>